<keyword evidence="1" id="KW-0472">Membrane</keyword>
<feature type="transmembrane region" description="Helical" evidence="1">
    <location>
        <begin position="102"/>
        <end position="135"/>
    </location>
</feature>
<evidence type="ECO:0000313" key="3">
    <source>
        <dbReference type="EMBL" id="MCZ0866314.1"/>
    </source>
</evidence>
<protein>
    <submittedName>
        <fullName evidence="3">Tripartite tricarboxylate transporter TctB family protein</fullName>
    </submittedName>
</protein>
<keyword evidence="1" id="KW-1133">Transmembrane helix</keyword>
<name>A0A9J6RPN8_9GAMM</name>
<reference evidence="3 4" key="1">
    <citation type="submission" date="2022-12" db="EMBL/GenBank/DDBJ databases">
        <title>Dasania phycosphaerae sp. nov., isolated from particulate material of the south coast of Korea.</title>
        <authorList>
            <person name="Jiang Y."/>
        </authorList>
    </citation>
    <scope>NUCLEOTIDE SEQUENCE [LARGE SCALE GENOMIC DNA]</scope>
    <source>
        <strain evidence="3 4">GY-19</strain>
    </source>
</reference>
<feature type="transmembrane region" description="Helical" evidence="1">
    <location>
        <begin position="61"/>
        <end position="82"/>
    </location>
</feature>
<dbReference type="RefSeq" id="WP_258332478.1">
    <property type="nucleotide sequence ID" value="NZ_JAPTGG010000011.1"/>
</dbReference>
<dbReference type="Pfam" id="PF07331">
    <property type="entry name" value="TctB"/>
    <property type="match status" value="1"/>
</dbReference>
<keyword evidence="1" id="KW-0812">Transmembrane</keyword>
<comment type="caution">
    <text evidence="3">The sequence shown here is derived from an EMBL/GenBank/DDBJ whole genome shotgun (WGS) entry which is preliminary data.</text>
</comment>
<dbReference type="Proteomes" id="UP001069090">
    <property type="component" value="Unassembled WGS sequence"/>
</dbReference>
<feature type="transmembrane region" description="Helical" evidence="1">
    <location>
        <begin position="24"/>
        <end position="41"/>
    </location>
</feature>
<evidence type="ECO:0000259" key="2">
    <source>
        <dbReference type="Pfam" id="PF07331"/>
    </source>
</evidence>
<organism evidence="3 4">
    <name type="scientific">Dasania phycosphaerae</name>
    <dbReference type="NCBI Taxonomy" id="2950436"/>
    <lineage>
        <taxon>Bacteria</taxon>
        <taxon>Pseudomonadati</taxon>
        <taxon>Pseudomonadota</taxon>
        <taxon>Gammaproteobacteria</taxon>
        <taxon>Cellvibrionales</taxon>
        <taxon>Spongiibacteraceae</taxon>
        <taxon>Dasania</taxon>
    </lineage>
</organism>
<dbReference type="AlphaFoldDB" id="A0A9J6RPN8"/>
<sequence>MNKLDADIGEVEERYYGRLNPNSILGLITAALATFFLSYLVPNYIEEPGHLSNPMLSPRFMPVVAGWLVLTLSFAMAIEGFFRPPKHTKAEKLHIGIPKSRWILMLAACSIYMFLFEQLGAIVCGVLACFSLFAASHLREIWVYILGLAFPIIISLLFIHLLNVPLPAGMIWE</sequence>
<gene>
    <name evidence="3" type="ORF">O0V09_13970</name>
</gene>
<evidence type="ECO:0000313" key="4">
    <source>
        <dbReference type="Proteomes" id="UP001069090"/>
    </source>
</evidence>
<evidence type="ECO:0000256" key="1">
    <source>
        <dbReference type="SAM" id="Phobius"/>
    </source>
</evidence>
<accession>A0A9J6RPN8</accession>
<feature type="transmembrane region" description="Helical" evidence="1">
    <location>
        <begin position="141"/>
        <end position="162"/>
    </location>
</feature>
<keyword evidence="4" id="KW-1185">Reference proteome</keyword>
<feature type="domain" description="DUF1468" evidence="2">
    <location>
        <begin position="24"/>
        <end position="167"/>
    </location>
</feature>
<dbReference type="EMBL" id="JAPTGG010000011">
    <property type="protein sequence ID" value="MCZ0866314.1"/>
    <property type="molecule type" value="Genomic_DNA"/>
</dbReference>
<proteinExistence type="predicted"/>
<dbReference type="InterPro" id="IPR009936">
    <property type="entry name" value="DUF1468"/>
</dbReference>